<reference evidence="1" key="1">
    <citation type="submission" date="2014-09" db="EMBL/GenBank/DDBJ databases">
        <authorList>
            <person name="Magalhaes I.L.F."/>
            <person name="Oliveira U."/>
            <person name="Santos F.R."/>
            <person name="Vidigal T.H.D.A."/>
            <person name="Brescovit A.D."/>
            <person name="Santos A.J."/>
        </authorList>
    </citation>
    <scope>NUCLEOTIDE SEQUENCE</scope>
    <source>
        <tissue evidence="1">Shoot tissue taken approximately 20 cm above the soil surface</tissue>
    </source>
</reference>
<accession>A0A0A9FEW4</accession>
<sequence>MACNVVACAKLYFWVFSIHRRARHCVMHFVLNCSMLEMPLFLHLRCAEISLLFNPNVVHLFIPVSYKTELE</sequence>
<dbReference type="EMBL" id="GBRH01186331">
    <property type="protein sequence ID" value="JAE11565.1"/>
    <property type="molecule type" value="Transcribed_RNA"/>
</dbReference>
<protein>
    <submittedName>
        <fullName evidence="1">Uncharacterized protein</fullName>
    </submittedName>
</protein>
<evidence type="ECO:0000313" key="1">
    <source>
        <dbReference type="EMBL" id="JAE11565.1"/>
    </source>
</evidence>
<reference evidence="1" key="2">
    <citation type="journal article" date="2015" name="Data Brief">
        <title>Shoot transcriptome of the giant reed, Arundo donax.</title>
        <authorList>
            <person name="Barrero R.A."/>
            <person name="Guerrero F.D."/>
            <person name="Moolhuijzen P."/>
            <person name="Goolsby J.A."/>
            <person name="Tidwell J."/>
            <person name="Bellgard S.E."/>
            <person name="Bellgard M.I."/>
        </authorList>
    </citation>
    <scope>NUCLEOTIDE SEQUENCE</scope>
    <source>
        <tissue evidence="1">Shoot tissue taken approximately 20 cm above the soil surface</tissue>
    </source>
</reference>
<name>A0A0A9FEW4_ARUDO</name>
<organism evidence="1">
    <name type="scientific">Arundo donax</name>
    <name type="common">Giant reed</name>
    <name type="synonym">Donax arundinaceus</name>
    <dbReference type="NCBI Taxonomy" id="35708"/>
    <lineage>
        <taxon>Eukaryota</taxon>
        <taxon>Viridiplantae</taxon>
        <taxon>Streptophyta</taxon>
        <taxon>Embryophyta</taxon>
        <taxon>Tracheophyta</taxon>
        <taxon>Spermatophyta</taxon>
        <taxon>Magnoliopsida</taxon>
        <taxon>Liliopsida</taxon>
        <taxon>Poales</taxon>
        <taxon>Poaceae</taxon>
        <taxon>PACMAD clade</taxon>
        <taxon>Arundinoideae</taxon>
        <taxon>Arundineae</taxon>
        <taxon>Arundo</taxon>
    </lineage>
</organism>
<dbReference type="AlphaFoldDB" id="A0A0A9FEW4"/>
<proteinExistence type="predicted"/>